<evidence type="ECO:0000313" key="9">
    <source>
        <dbReference type="Proteomes" id="UP000285883"/>
    </source>
</evidence>
<dbReference type="Proteomes" id="UP000285883">
    <property type="component" value="Unassembled WGS sequence"/>
</dbReference>
<dbReference type="EMBL" id="JPWV03001165">
    <property type="protein sequence ID" value="KAG2502523.1"/>
    <property type="molecule type" value="Genomic_DNA"/>
</dbReference>
<dbReference type="PANTHER" id="PTHR43285:SF2">
    <property type="entry name" value="ANTHRANILATE PHOSPHORIBOSYLTRANSFERASE"/>
    <property type="match status" value="1"/>
</dbReference>
<reference evidence="8 9" key="2">
    <citation type="submission" date="2018-07" db="EMBL/GenBank/DDBJ databases">
        <title>Genome sequencing of oomycete isolates from Chile give support for New Zealand origin for Phytophthora kernoviae and make available the first Nothophytophthora sp. genome.</title>
        <authorList>
            <person name="Studholme D.J."/>
            <person name="Sanfuentes E."/>
            <person name="Panda P."/>
            <person name="Hill R."/>
            <person name="Sambles C."/>
            <person name="Grant M."/>
            <person name="Williams N.M."/>
            <person name="Mcdougal R.L."/>
        </authorList>
    </citation>
    <scope>NUCLEOTIDE SEQUENCE [LARGE SCALE GENOMIC DNA]</scope>
    <source>
        <strain evidence="6">Chile2</strain>
        <strain evidence="7">Chile4</strain>
    </source>
</reference>
<dbReference type="InterPro" id="IPR000312">
    <property type="entry name" value="Glycosyl_Trfase_fam3"/>
</dbReference>
<name>A0A3R7K1F9_9STRA</name>
<evidence type="ECO:0000313" key="7">
    <source>
        <dbReference type="EMBL" id="RLN72406.1"/>
    </source>
</evidence>
<dbReference type="InterPro" id="IPR005940">
    <property type="entry name" value="Anthranilate_Pribosyl_Tfrase"/>
</dbReference>
<evidence type="ECO:0000313" key="8">
    <source>
        <dbReference type="Proteomes" id="UP000285624"/>
    </source>
</evidence>
<organism evidence="6 9">
    <name type="scientific">Phytophthora kernoviae</name>
    <dbReference type="NCBI Taxonomy" id="325452"/>
    <lineage>
        <taxon>Eukaryota</taxon>
        <taxon>Sar</taxon>
        <taxon>Stramenopiles</taxon>
        <taxon>Oomycota</taxon>
        <taxon>Peronosporomycetes</taxon>
        <taxon>Peronosporales</taxon>
        <taxon>Peronosporaceae</taxon>
        <taxon>Phytophthora</taxon>
    </lineage>
</organism>
<dbReference type="NCBIfam" id="TIGR01245">
    <property type="entry name" value="trpD"/>
    <property type="match status" value="1"/>
</dbReference>
<dbReference type="Gene3D" id="3.40.1030.10">
    <property type="entry name" value="Nucleoside phosphorylase/phosphoribosyltransferase catalytic domain"/>
    <property type="match status" value="2"/>
</dbReference>
<dbReference type="GO" id="GO:0005829">
    <property type="term" value="C:cytosol"/>
    <property type="evidence" value="ECO:0007669"/>
    <property type="project" value="TreeGrafter"/>
</dbReference>
<comment type="caution">
    <text evidence="6">The sequence shown here is derived from an EMBL/GenBank/DDBJ whole genome shotgun (WGS) entry which is preliminary data.</text>
</comment>
<reference evidence="4" key="3">
    <citation type="submission" date="2020-06" db="EMBL/GenBank/DDBJ databases">
        <authorList>
            <person name="Studholme D.J."/>
        </authorList>
    </citation>
    <scope>NUCLEOTIDE SEQUENCE</scope>
    <source>
        <strain evidence="4">NZFS 2646</strain>
        <strain evidence="5">NZFS 3630</strain>
    </source>
</reference>
<proteinExistence type="predicted"/>
<evidence type="ECO:0000259" key="3">
    <source>
        <dbReference type="Pfam" id="PF00591"/>
    </source>
</evidence>
<evidence type="ECO:0000256" key="1">
    <source>
        <dbReference type="ARBA" id="ARBA00022676"/>
    </source>
</evidence>
<dbReference type="Proteomes" id="UP000285624">
    <property type="component" value="Unassembled WGS sequence"/>
</dbReference>
<dbReference type="GO" id="GO:0004048">
    <property type="term" value="F:anthranilate phosphoribosyltransferase activity"/>
    <property type="evidence" value="ECO:0007669"/>
    <property type="project" value="InterPro"/>
</dbReference>
<dbReference type="GO" id="GO:0000162">
    <property type="term" value="P:L-tryptophan biosynthetic process"/>
    <property type="evidence" value="ECO:0007669"/>
    <property type="project" value="InterPro"/>
</dbReference>
<evidence type="ECO:0000313" key="5">
    <source>
        <dbReference type="EMBL" id="KAG2502756.1"/>
    </source>
</evidence>
<feature type="domain" description="Glycosyl transferase family 3" evidence="3">
    <location>
        <begin position="14"/>
        <end position="186"/>
    </location>
</feature>
<dbReference type="PANTHER" id="PTHR43285">
    <property type="entry name" value="ANTHRANILATE PHOSPHORIBOSYLTRANSFERASE"/>
    <property type="match status" value="1"/>
</dbReference>
<dbReference type="STRING" id="325452.A0A3R7K1F9"/>
<dbReference type="Proteomes" id="UP000785171">
    <property type="component" value="Unassembled WGS sequence"/>
</dbReference>
<evidence type="ECO:0000313" key="6">
    <source>
        <dbReference type="EMBL" id="RLN02086.1"/>
    </source>
</evidence>
<dbReference type="Pfam" id="PF00591">
    <property type="entry name" value="Glycos_transf_3"/>
    <property type="match status" value="1"/>
</dbReference>
<dbReference type="EMBL" id="MBDN02001183">
    <property type="protein sequence ID" value="RLN72406.1"/>
    <property type="molecule type" value="Genomic_DNA"/>
</dbReference>
<sequence>MRAHSVNVQLPVGQPVLDIVGTGGHGTNTVNLSTASAILAASCGALVTKHGNRSVSSKVGSADVLEALGVPMLLTQNVAPCLEQAQITFLFGPNFHPAIRHVAPVRGAMGIRNVLSILGPLLNPAGCKRVVIGVYTPDLLLSFGEVLLRLGVEHGLVVHCAGLDEHNSIGPADVVEIQQGISTPLKFYKLHPKNVLGGGVASDSPVGSTIAYNAGAGLHVYGMVGTIKCGYKVAKKQLESGKALDILENWAQVAQQLHKQA</sequence>
<gene>
    <name evidence="6" type="ORF">BBI17_009873</name>
    <name evidence="7" type="ORF">BBO99_00009815</name>
    <name evidence="4" type="ORF">JM16_009610</name>
    <name evidence="5" type="ORF">JM18_009797</name>
</gene>
<keyword evidence="2" id="KW-0808">Transferase</keyword>
<evidence type="ECO:0000313" key="4">
    <source>
        <dbReference type="EMBL" id="KAG2502523.1"/>
    </source>
</evidence>
<dbReference type="SUPFAM" id="SSF52418">
    <property type="entry name" value="Nucleoside phosphorylase/phosphoribosyltransferase catalytic domain"/>
    <property type="match status" value="1"/>
</dbReference>
<keyword evidence="8" id="KW-1185">Reference proteome</keyword>
<evidence type="ECO:0000256" key="2">
    <source>
        <dbReference type="ARBA" id="ARBA00022679"/>
    </source>
</evidence>
<dbReference type="EMBL" id="JPWU03001179">
    <property type="protein sequence ID" value="KAG2502756.1"/>
    <property type="molecule type" value="Genomic_DNA"/>
</dbReference>
<dbReference type="AlphaFoldDB" id="A0A3R7K1F9"/>
<protein>
    <recommendedName>
        <fullName evidence="3">Glycosyl transferase family 3 domain-containing protein</fullName>
    </recommendedName>
</protein>
<dbReference type="EMBL" id="MAYM02002261">
    <property type="protein sequence ID" value="RLN02086.1"/>
    <property type="molecule type" value="Genomic_DNA"/>
</dbReference>
<accession>A0A3R7K1F9</accession>
<reference evidence="4" key="1">
    <citation type="journal article" date="2015" name="Genom Data">
        <title>Genome sequences of six Phytophthora species associated with forests in New Zealand.</title>
        <authorList>
            <person name="Studholme D.J."/>
            <person name="McDougal R.L."/>
            <person name="Sambles C."/>
            <person name="Hansen E."/>
            <person name="Hardy G."/>
            <person name="Grant M."/>
            <person name="Ganley R.J."/>
            <person name="Williams N.M."/>
        </authorList>
    </citation>
    <scope>NUCLEOTIDE SEQUENCE</scope>
    <source>
        <strain evidence="4">NZFS 2646</strain>
        <strain evidence="5">NZFS 3630</strain>
    </source>
</reference>
<dbReference type="InterPro" id="IPR035902">
    <property type="entry name" value="Nuc_phospho_transferase"/>
</dbReference>
<keyword evidence="1" id="KW-0328">Glycosyltransferase</keyword>
<dbReference type="Proteomes" id="UP000792063">
    <property type="component" value="Unassembled WGS sequence"/>
</dbReference>